<name>A0A4V2FRU2_9BURK</name>
<comment type="caution">
    <text evidence="3">The sequence shown here is derived from an EMBL/GenBank/DDBJ whole genome shotgun (WGS) entry which is preliminary data.</text>
</comment>
<dbReference type="EMBL" id="SHKO01000005">
    <property type="protein sequence ID" value="RZT91729.1"/>
    <property type="molecule type" value="Genomic_DNA"/>
</dbReference>
<dbReference type="Gene3D" id="1.20.5.780">
    <property type="entry name" value="Single helix bin"/>
    <property type="match status" value="1"/>
</dbReference>
<sequence length="92" mass="10494">MSKSKSARLQLQIESDLYERIKYAAALQGSPISEFVVRAVKDAARKAIEETKIVHLSKEQQEFFARALMNPPELSPALKKVLARHKKFIVDR</sequence>
<evidence type="ECO:0000256" key="2">
    <source>
        <dbReference type="ARBA" id="ARBA00049988"/>
    </source>
</evidence>
<proteinExistence type="inferred from homology"/>
<gene>
    <name evidence="3" type="ORF">EV681_4489</name>
</gene>
<keyword evidence="4" id="KW-1185">Reference proteome</keyword>
<dbReference type="OrthoDB" id="5297731at2"/>
<dbReference type="RefSeq" id="WP_130305234.1">
    <property type="nucleotide sequence ID" value="NZ_SHKO01000005.1"/>
</dbReference>
<dbReference type="InterPro" id="IPR010985">
    <property type="entry name" value="Ribbon_hlx_hlx"/>
</dbReference>
<dbReference type="Proteomes" id="UP000293398">
    <property type="component" value="Unassembled WGS sequence"/>
</dbReference>
<dbReference type="AlphaFoldDB" id="A0A4V2FRU2"/>
<organism evidence="3 4">
    <name type="scientific">Advenella incenata</name>
    <dbReference type="NCBI Taxonomy" id="267800"/>
    <lineage>
        <taxon>Bacteria</taxon>
        <taxon>Pseudomonadati</taxon>
        <taxon>Pseudomonadota</taxon>
        <taxon>Betaproteobacteria</taxon>
        <taxon>Burkholderiales</taxon>
        <taxon>Alcaligenaceae</taxon>
    </lineage>
</organism>
<accession>A0A4V2FRU2</accession>
<reference evidence="3 4" key="1">
    <citation type="submission" date="2019-02" db="EMBL/GenBank/DDBJ databases">
        <title>Genomic Encyclopedia of Type Strains, Phase IV (KMG-IV): sequencing the most valuable type-strain genomes for metagenomic binning, comparative biology and taxonomic classification.</title>
        <authorList>
            <person name="Goeker M."/>
        </authorList>
    </citation>
    <scope>NUCLEOTIDE SEQUENCE [LARGE SCALE GENOMIC DNA]</scope>
    <source>
        <strain evidence="3 4">DSM 23814</strain>
    </source>
</reference>
<evidence type="ECO:0000256" key="1">
    <source>
        <dbReference type="ARBA" id="ARBA00022649"/>
    </source>
</evidence>
<dbReference type="SUPFAM" id="SSF47598">
    <property type="entry name" value="Ribbon-helix-helix"/>
    <property type="match status" value="1"/>
</dbReference>
<dbReference type="InterPro" id="IPR014795">
    <property type="entry name" value="TacA_1-like"/>
</dbReference>
<protein>
    <submittedName>
        <fullName evidence="3">Uncharacterized protein (DUF1778 family)</fullName>
    </submittedName>
</protein>
<keyword evidence="1" id="KW-1277">Toxin-antitoxin system</keyword>
<dbReference type="PANTHER" id="PTHR35401">
    <property type="entry name" value="COPG FAMILY HELIX-TURN-HELIX PROTEIN-RELATED-RELATED"/>
    <property type="match status" value="1"/>
</dbReference>
<comment type="similarity">
    <text evidence="2">Belongs to the TacA antitoxin family.</text>
</comment>
<dbReference type="Pfam" id="PF08681">
    <property type="entry name" value="TacA1"/>
    <property type="match status" value="1"/>
</dbReference>
<evidence type="ECO:0000313" key="3">
    <source>
        <dbReference type="EMBL" id="RZT91729.1"/>
    </source>
</evidence>
<dbReference type="GO" id="GO:0006355">
    <property type="term" value="P:regulation of DNA-templated transcription"/>
    <property type="evidence" value="ECO:0007669"/>
    <property type="project" value="InterPro"/>
</dbReference>
<dbReference type="PANTHER" id="PTHR35401:SF2">
    <property type="entry name" value="ABC-TYPE TRANSPORT SYSTEM"/>
    <property type="match status" value="1"/>
</dbReference>
<evidence type="ECO:0000313" key="4">
    <source>
        <dbReference type="Proteomes" id="UP000293398"/>
    </source>
</evidence>